<evidence type="ECO:0000256" key="1">
    <source>
        <dbReference type="SAM" id="MobiDB-lite"/>
    </source>
</evidence>
<feature type="region of interest" description="Disordered" evidence="1">
    <location>
        <begin position="235"/>
        <end position="464"/>
    </location>
</feature>
<dbReference type="OrthoDB" id="1930709at2759"/>
<feature type="compositionally biased region" description="Polar residues" evidence="1">
    <location>
        <begin position="109"/>
        <end position="124"/>
    </location>
</feature>
<evidence type="ECO:0000313" key="2">
    <source>
        <dbReference type="EMBL" id="KFK27984.1"/>
    </source>
</evidence>
<dbReference type="PANTHER" id="PTHR34468:SF2">
    <property type="entry name" value="MICROTUBULE-ASSOCIATED FUTSCH-LIKE PROTEIN"/>
    <property type="match status" value="1"/>
</dbReference>
<protein>
    <submittedName>
        <fullName evidence="2">Uncharacterized protein</fullName>
    </submittedName>
</protein>
<dbReference type="Proteomes" id="UP000029120">
    <property type="component" value="Chromosome 8"/>
</dbReference>
<feature type="region of interest" description="Disordered" evidence="1">
    <location>
        <begin position="1"/>
        <end position="124"/>
    </location>
</feature>
<feature type="compositionally biased region" description="Low complexity" evidence="1">
    <location>
        <begin position="39"/>
        <end position="52"/>
    </location>
</feature>
<dbReference type="OMA" id="HAGCEPI"/>
<feature type="compositionally biased region" description="Basic and acidic residues" evidence="1">
    <location>
        <begin position="401"/>
        <end position="428"/>
    </location>
</feature>
<dbReference type="Gramene" id="KFK27984">
    <property type="protein sequence ID" value="KFK27984"/>
    <property type="gene ID" value="AALP_AA8G456700"/>
</dbReference>
<dbReference type="PANTHER" id="PTHR34468">
    <property type="entry name" value="MICROTUBULE-ASSOCIATED FUTSCH-LIKE PROTEIN"/>
    <property type="match status" value="1"/>
</dbReference>
<dbReference type="AlphaFoldDB" id="A0A087GDN2"/>
<feature type="compositionally biased region" description="Basic and acidic residues" evidence="1">
    <location>
        <begin position="368"/>
        <end position="379"/>
    </location>
</feature>
<evidence type="ECO:0000313" key="3">
    <source>
        <dbReference type="Proteomes" id="UP000029120"/>
    </source>
</evidence>
<organism evidence="2 3">
    <name type="scientific">Arabis alpina</name>
    <name type="common">Alpine rock-cress</name>
    <dbReference type="NCBI Taxonomy" id="50452"/>
    <lineage>
        <taxon>Eukaryota</taxon>
        <taxon>Viridiplantae</taxon>
        <taxon>Streptophyta</taxon>
        <taxon>Embryophyta</taxon>
        <taxon>Tracheophyta</taxon>
        <taxon>Spermatophyta</taxon>
        <taxon>Magnoliopsida</taxon>
        <taxon>eudicotyledons</taxon>
        <taxon>Gunneridae</taxon>
        <taxon>Pentapetalae</taxon>
        <taxon>rosids</taxon>
        <taxon>malvids</taxon>
        <taxon>Brassicales</taxon>
        <taxon>Brassicaceae</taxon>
        <taxon>Arabideae</taxon>
        <taxon>Arabis</taxon>
    </lineage>
</organism>
<feature type="compositionally biased region" description="Basic and acidic residues" evidence="1">
    <location>
        <begin position="63"/>
        <end position="72"/>
    </location>
</feature>
<keyword evidence="3" id="KW-1185">Reference proteome</keyword>
<reference evidence="3" key="1">
    <citation type="journal article" date="2015" name="Nat. Plants">
        <title>Genome expansion of Arabis alpina linked with retrotransposition and reduced symmetric DNA methylation.</title>
        <authorList>
            <person name="Willing E.M."/>
            <person name="Rawat V."/>
            <person name="Mandakova T."/>
            <person name="Maumus F."/>
            <person name="James G.V."/>
            <person name="Nordstroem K.J."/>
            <person name="Becker C."/>
            <person name="Warthmann N."/>
            <person name="Chica C."/>
            <person name="Szarzynska B."/>
            <person name="Zytnicki M."/>
            <person name="Albani M.C."/>
            <person name="Kiefer C."/>
            <person name="Bergonzi S."/>
            <person name="Castaings L."/>
            <person name="Mateos J.L."/>
            <person name="Berns M.C."/>
            <person name="Bujdoso N."/>
            <person name="Piofczyk T."/>
            <person name="de Lorenzo L."/>
            <person name="Barrero-Sicilia C."/>
            <person name="Mateos I."/>
            <person name="Piednoel M."/>
            <person name="Hagmann J."/>
            <person name="Chen-Min-Tao R."/>
            <person name="Iglesias-Fernandez R."/>
            <person name="Schuster S.C."/>
            <person name="Alonso-Blanco C."/>
            <person name="Roudier F."/>
            <person name="Carbonero P."/>
            <person name="Paz-Ares J."/>
            <person name="Davis S.J."/>
            <person name="Pecinka A."/>
            <person name="Quesneville H."/>
            <person name="Colot V."/>
            <person name="Lysak M.A."/>
            <person name="Weigel D."/>
            <person name="Coupland G."/>
            <person name="Schneeberger K."/>
        </authorList>
    </citation>
    <scope>NUCLEOTIDE SEQUENCE [LARGE SCALE GENOMIC DNA]</scope>
    <source>
        <strain evidence="3">cv. Pajares</strain>
    </source>
</reference>
<gene>
    <name evidence="2" type="ordered locus">AALP_Aa8g456700</name>
</gene>
<dbReference type="eggNOG" id="ENOG502R2QJ">
    <property type="taxonomic scope" value="Eukaryota"/>
</dbReference>
<name>A0A087GDN2_ARAAL</name>
<sequence>MEKSVSSVASGNSINTKQRYPLRSALRSKEGKPPVPDFSGSSAPRRGRAASAVSQSTTVLDLSGKKSVDRTKPPRRLSIPNKPTSSSSVKSVSSSVTSASESKVKRSGSARSLNETPGSTSVVRSVNRRKVEDLSSSTYWLSHIKLAESVAKHSISLGFFKLALHAGCEPIDQMKEELKSYALRNNLDGLADAMKELSELYNISEESKQMEISETDTSSALAEAVIVLLNNDSDVQSSFSTPENSNITSKITKDVSSQDVIETTKEEEITKDVSLEDSAVTETAKEEEITNDVSSQDLAVTETTKEEEITKDVSSQDSAVTETTNEEETSETNPQENTRRSLEVINVNQEVVQESEDGVPNVSVVQPSDKKCANKKESVSKNNQPARTKKSLATNSAKTRTVPENKSQKKDEKITKPRTKKNQDETKKPTRKSAAAKEGEVKSVKQMENKENSVVVDAGEEIQV</sequence>
<accession>A0A087GDN2</accession>
<feature type="compositionally biased region" description="Basic and acidic residues" evidence="1">
    <location>
        <begin position="262"/>
        <end position="274"/>
    </location>
</feature>
<feature type="compositionally biased region" description="Polar residues" evidence="1">
    <location>
        <begin position="1"/>
        <end position="18"/>
    </location>
</feature>
<feature type="compositionally biased region" description="Low complexity" evidence="1">
    <location>
        <begin position="85"/>
        <end position="101"/>
    </location>
</feature>
<proteinExistence type="predicted"/>
<feature type="compositionally biased region" description="Basic and acidic residues" evidence="1">
    <location>
        <begin position="435"/>
        <end position="451"/>
    </location>
</feature>
<dbReference type="EMBL" id="CM002876">
    <property type="protein sequence ID" value="KFK27984.1"/>
    <property type="molecule type" value="Genomic_DNA"/>
</dbReference>
<feature type="compositionally biased region" description="Low complexity" evidence="1">
    <location>
        <begin position="343"/>
        <end position="352"/>
    </location>
</feature>
<feature type="compositionally biased region" description="Polar residues" evidence="1">
    <location>
        <begin position="235"/>
        <end position="260"/>
    </location>
</feature>
<feature type="compositionally biased region" description="Polar residues" evidence="1">
    <location>
        <begin position="380"/>
        <end position="400"/>
    </location>
</feature>